<evidence type="ECO:0000313" key="7">
    <source>
        <dbReference type="EMBL" id="NJQ13412.1"/>
    </source>
</evidence>
<comment type="pathway">
    <text evidence="1">Carbohydrate metabolism; tricarboxylic acid cycle.</text>
</comment>
<evidence type="ECO:0000256" key="6">
    <source>
        <dbReference type="RuleBase" id="RU003406"/>
    </source>
</evidence>
<dbReference type="PIRSF" id="PIRSF001369">
    <property type="entry name" value="Citrate_synth"/>
    <property type="match status" value="1"/>
</dbReference>
<dbReference type="InterPro" id="IPR036969">
    <property type="entry name" value="Citrate_synthase_sf"/>
</dbReference>
<comment type="caution">
    <text evidence="7">The sequence shown here is derived from an EMBL/GenBank/DDBJ whole genome shotgun (WGS) entry which is preliminary data.</text>
</comment>
<dbReference type="PRINTS" id="PR00143">
    <property type="entry name" value="CITRTSNTHASE"/>
</dbReference>
<dbReference type="RefSeq" id="WP_168086255.1">
    <property type="nucleotide sequence ID" value="NZ_BHZH01000364.1"/>
</dbReference>
<dbReference type="Gene3D" id="1.10.230.10">
    <property type="entry name" value="Cytochrome P450-Terp, domain 2"/>
    <property type="match status" value="1"/>
</dbReference>
<sequence>MTTPRTDVPRGLAGVVVTETSIGDVRGAEGFYHYRQYSAVDLARTRSFEDVWYLMVHGDLPDAPRSAAFARRTAAAREVPEAVRGLLPALAATGGGPLAGLRTALSATGAALGLRPVYDLAPEERAEDALRLCAVVPTLLTALHRLQHGLEPVAPRSDLSHAANYLYMLSGQEPDPRHARAVEQYLVSTIDHGFNASTFTGRVIASTGADLAACLTGAVGALSGPLHGGAPSRALDTLDAIADPGRADSWVREQVLAGARIMGFGHPVYRTEDPRSRMLREIAQGFGGDLVDLAVAVEQRVEAVLAELKPGRALHTNVEYYAGVVMELCGLPREMFTPTFATARVVGWSANVLEQAQDGKIIRPAARYTGPTPPRPVPAL</sequence>
<comment type="similarity">
    <text evidence="2 5 6">Belongs to the citrate synthase family.</text>
</comment>
<evidence type="ECO:0000256" key="1">
    <source>
        <dbReference type="ARBA" id="ARBA00005163"/>
    </source>
</evidence>
<dbReference type="EMBL" id="JAAVJC010000001">
    <property type="protein sequence ID" value="NJQ13412.1"/>
    <property type="molecule type" value="Genomic_DNA"/>
</dbReference>
<dbReference type="PANTHER" id="PTHR11739">
    <property type="entry name" value="CITRATE SYNTHASE"/>
    <property type="match status" value="1"/>
</dbReference>
<dbReference type="SUPFAM" id="SSF48256">
    <property type="entry name" value="Citrate synthase"/>
    <property type="match status" value="1"/>
</dbReference>
<dbReference type="NCBIfam" id="NF009005">
    <property type="entry name" value="PRK12350.1"/>
    <property type="match status" value="1"/>
</dbReference>
<proteinExistence type="inferred from homology"/>
<protein>
    <recommendedName>
        <fullName evidence="5">Citrate synthase</fullName>
    </recommendedName>
</protein>
<dbReference type="PROSITE" id="PS00480">
    <property type="entry name" value="CITRATE_SYNTHASE"/>
    <property type="match status" value="1"/>
</dbReference>
<dbReference type="Pfam" id="PF00285">
    <property type="entry name" value="Citrate_synt"/>
    <property type="match status" value="1"/>
</dbReference>
<comment type="catalytic activity">
    <reaction evidence="4">
        <text>oxaloacetate + acetyl-CoA + H2O = citrate + CoA + H(+)</text>
        <dbReference type="Rhea" id="RHEA:16845"/>
        <dbReference type="ChEBI" id="CHEBI:15377"/>
        <dbReference type="ChEBI" id="CHEBI:15378"/>
        <dbReference type="ChEBI" id="CHEBI:16452"/>
        <dbReference type="ChEBI" id="CHEBI:16947"/>
        <dbReference type="ChEBI" id="CHEBI:57287"/>
        <dbReference type="ChEBI" id="CHEBI:57288"/>
        <dbReference type="EC" id="2.3.3.16"/>
    </reaction>
</comment>
<name>A0ABX1C2D6_9ACTN</name>
<dbReference type="InterPro" id="IPR019810">
    <property type="entry name" value="Citrate_synthase_AS"/>
</dbReference>
<evidence type="ECO:0000256" key="4">
    <source>
        <dbReference type="ARBA" id="ARBA00049288"/>
    </source>
</evidence>
<evidence type="ECO:0000256" key="5">
    <source>
        <dbReference type="PIRNR" id="PIRNR001369"/>
    </source>
</evidence>
<evidence type="ECO:0000256" key="3">
    <source>
        <dbReference type="ARBA" id="ARBA00022679"/>
    </source>
</evidence>
<keyword evidence="8" id="KW-1185">Reference proteome</keyword>
<dbReference type="InterPro" id="IPR024176">
    <property type="entry name" value="Citrate_synthase_bac-typ"/>
</dbReference>
<gene>
    <name evidence="7" type="ORF">HCN52_00200</name>
</gene>
<dbReference type="Proteomes" id="UP000727056">
    <property type="component" value="Unassembled WGS sequence"/>
</dbReference>
<dbReference type="PANTHER" id="PTHR11739:SF23">
    <property type="entry name" value="CITRATE SYNTHASE 2-RELATED"/>
    <property type="match status" value="1"/>
</dbReference>
<dbReference type="Gene3D" id="1.10.580.10">
    <property type="entry name" value="Citrate Synthase, domain 1"/>
    <property type="match status" value="1"/>
</dbReference>
<dbReference type="InterPro" id="IPR016143">
    <property type="entry name" value="Citrate_synth-like_sm_a-sub"/>
</dbReference>
<dbReference type="InterPro" id="IPR002020">
    <property type="entry name" value="Citrate_synthase"/>
</dbReference>
<evidence type="ECO:0000313" key="8">
    <source>
        <dbReference type="Proteomes" id="UP000727056"/>
    </source>
</evidence>
<keyword evidence="3 5" id="KW-0808">Transferase</keyword>
<organism evidence="7 8">
    <name type="scientific">Streptomyces bohaiensis</name>
    <dbReference type="NCBI Taxonomy" id="1431344"/>
    <lineage>
        <taxon>Bacteria</taxon>
        <taxon>Bacillati</taxon>
        <taxon>Actinomycetota</taxon>
        <taxon>Actinomycetes</taxon>
        <taxon>Kitasatosporales</taxon>
        <taxon>Streptomycetaceae</taxon>
        <taxon>Streptomyces</taxon>
    </lineage>
</organism>
<reference evidence="7 8" key="1">
    <citation type="submission" date="2020-03" db="EMBL/GenBank/DDBJ databases">
        <title>Draft genome of Streptomyces sp. ventii, isolated from the Axial Seamount in the Pacific Ocean, and resequencing of the two type strains Streptomyces lonarensis strain NCL 716 and Streptomyces bohaiensis strain 11A07.</title>
        <authorList>
            <person name="Loughran R.M."/>
            <person name="Pfannmuller K.M."/>
            <person name="Wasson B.J."/>
            <person name="Deadmond M.C."/>
            <person name="Paddock B.E."/>
            <person name="Koyack M.J."/>
            <person name="Gallegos D.A."/>
            <person name="Mitchell E.A."/>
            <person name="Ushijima B."/>
            <person name="Saw J.H."/>
            <person name="Mcphail K.L."/>
            <person name="Videau P."/>
        </authorList>
    </citation>
    <scope>NUCLEOTIDE SEQUENCE [LARGE SCALE GENOMIC DNA]</scope>
    <source>
        <strain evidence="7 8">11A07</strain>
    </source>
</reference>
<dbReference type="InterPro" id="IPR016142">
    <property type="entry name" value="Citrate_synth-like_lrg_a-sub"/>
</dbReference>
<evidence type="ECO:0000256" key="2">
    <source>
        <dbReference type="ARBA" id="ARBA00010566"/>
    </source>
</evidence>
<accession>A0ABX1C2D6</accession>
<dbReference type="CDD" id="cd06109">
    <property type="entry name" value="BsCS-I_like"/>
    <property type="match status" value="1"/>
</dbReference>